<proteinExistence type="predicted"/>
<comment type="caution">
    <text evidence="2">The sequence shown here is derived from an EMBL/GenBank/DDBJ whole genome shotgun (WGS) entry which is preliminary data.</text>
</comment>
<gene>
    <name evidence="2" type="ORF">FJY68_00870</name>
</gene>
<dbReference type="Gene3D" id="2.50.20.10">
    <property type="entry name" value="Lipoprotein localisation LolA/LolB/LppX"/>
    <property type="match status" value="1"/>
</dbReference>
<dbReference type="PANTHER" id="PTHR37507:SF2">
    <property type="entry name" value="SPORULATION PROTEIN YDCC"/>
    <property type="match status" value="1"/>
</dbReference>
<accession>A0A937XEY7</accession>
<dbReference type="PANTHER" id="PTHR37507">
    <property type="entry name" value="SPORULATION PROTEIN YDCC"/>
    <property type="match status" value="1"/>
</dbReference>
<dbReference type="CDD" id="cd16329">
    <property type="entry name" value="LolA_like"/>
    <property type="match status" value="1"/>
</dbReference>
<evidence type="ECO:0000313" key="2">
    <source>
        <dbReference type="EMBL" id="MBM3330383.1"/>
    </source>
</evidence>
<dbReference type="InterPro" id="IPR052944">
    <property type="entry name" value="Sporulation_related"/>
</dbReference>
<sequence length="201" mass="23254">MVIKLARNSRTVKAKSWIRGADRSFTEFLYPEREKGTKMLKLGDELWTYTPSTDRVIKISGHMLRQSVMGSDLSYEDMMEDHKLTNVYTASVVEEDTMLGRQCWVLELVAKKPDVSYYKRRVWVDQERFVPLREDRYAKSGKLLKTTEVKSVSLQHGRWVADEVAFKDALKSGSGTEFKLDSVRFNVPIPDYIFSKAALKK</sequence>
<dbReference type="Proteomes" id="UP000779900">
    <property type="component" value="Unassembled WGS sequence"/>
</dbReference>
<name>A0A937XEY7_UNCW3</name>
<evidence type="ECO:0000259" key="1">
    <source>
        <dbReference type="Pfam" id="PF17131"/>
    </source>
</evidence>
<organism evidence="2 3">
    <name type="scientific">candidate division WOR-3 bacterium</name>
    <dbReference type="NCBI Taxonomy" id="2052148"/>
    <lineage>
        <taxon>Bacteria</taxon>
        <taxon>Bacteria division WOR-3</taxon>
    </lineage>
</organism>
<dbReference type="InterPro" id="IPR033399">
    <property type="entry name" value="TP_0789-like"/>
</dbReference>
<dbReference type="Pfam" id="PF17131">
    <property type="entry name" value="LolA_like"/>
    <property type="match status" value="1"/>
</dbReference>
<keyword evidence="2" id="KW-0449">Lipoprotein</keyword>
<dbReference type="EMBL" id="VGIR01000002">
    <property type="protein sequence ID" value="MBM3330383.1"/>
    <property type="molecule type" value="Genomic_DNA"/>
</dbReference>
<reference evidence="2" key="1">
    <citation type="submission" date="2019-03" db="EMBL/GenBank/DDBJ databases">
        <title>Lake Tanganyika Metagenome-Assembled Genomes (MAGs).</title>
        <authorList>
            <person name="Tran P."/>
        </authorList>
    </citation>
    <scope>NUCLEOTIDE SEQUENCE</scope>
    <source>
        <strain evidence="2">K_DeepCast_150m_m2_040</strain>
    </source>
</reference>
<dbReference type="AlphaFoldDB" id="A0A937XEY7"/>
<protein>
    <submittedName>
        <fullName evidence="2">Outer membrane lipoprotein-sorting protein</fullName>
    </submittedName>
</protein>
<feature type="domain" description="Uncharacterized protein TP-0789" evidence="1">
    <location>
        <begin position="21"/>
        <end position="201"/>
    </location>
</feature>
<evidence type="ECO:0000313" key="3">
    <source>
        <dbReference type="Proteomes" id="UP000779900"/>
    </source>
</evidence>